<accession>A0A6A6UBQ4</accession>
<feature type="region of interest" description="Disordered" evidence="1">
    <location>
        <begin position="127"/>
        <end position="165"/>
    </location>
</feature>
<evidence type="ECO:0000256" key="1">
    <source>
        <dbReference type="SAM" id="MobiDB-lite"/>
    </source>
</evidence>
<gene>
    <name evidence="3" type="ORF">BT63DRAFT_439775</name>
</gene>
<evidence type="ECO:0000313" key="4">
    <source>
        <dbReference type="Proteomes" id="UP000799302"/>
    </source>
</evidence>
<dbReference type="AlphaFoldDB" id="A0A6A6UBQ4"/>
<name>A0A6A6UBQ4_9PEZI</name>
<feature type="compositionally biased region" description="Low complexity" evidence="1">
    <location>
        <begin position="24"/>
        <end position="62"/>
    </location>
</feature>
<keyword evidence="2" id="KW-1133">Transmembrane helix</keyword>
<keyword evidence="2" id="KW-0472">Membrane</keyword>
<feature type="transmembrane region" description="Helical" evidence="2">
    <location>
        <begin position="81"/>
        <end position="104"/>
    </location>
</feature>
<keyword evidence="4" id="KW-1185">Reference proteome</keyword>
<evidence type="ECO:0000256" key="2">
    <source>
        <dbReference type="SAM" id="Phobius"/>
    </source>
</evidence>
<protein>
    <submittedName>
        <fullName evidence="3">Uncharacterized protein</fullName>
    </submittedName>
</protein>
<feature type="region of interest" description="Disordered" evidence="1">
    <location>
        <begin position="17"/>
        <end position="75"/>
    </location>
</feature>
<proteinExistence type="predicted"/>
<feature type="compositionally biased region" description="Acidic residues" evidence="1">
    <location>
        <begin position="153"/>
        <end position="165"/>
    </location>
</feature>
<reference evidence="3" key="1">
    <citation type="journal article" date="2020" name="Stud. Mycol.">
        <title>101 Dothideomycetes genomes: a test case for predicting lifestyles and emergence of pathogens.</title>
        <authorList>
            <person name="Haridas S."/>
            <person name="Albert R."/>
            <person name="Binder M."/>
            <person name="Bloem J."/>
            <person name="Labutti K."/>
            <person name="Salamov A."/>
            <person name="Andreopoulos B."/>
            <person name="Baker S."/>
            <person name="Barry K."/>
            <person name="Bills G."/>
            <person name="Bluhm B."/>
            <person name="Cannon C."/>
            <person name="Castanera R."/>
            <person name="Culley D."/>
            <person name="Daum C."/>
            <person name="Ezra D."/>
            <person name="Gonzalez J."/>
            <person name="Henrissat B."/>
            <person name="Kuo A."/>
            <person name="Liang C."/>
            <person name="Lipzen A."/>
            <person name="Lutzoni F."/>
            <person name="Magnuson J."/>
            <person name="Mondo S."/>
            <person name="Nolan M."/>
            <person name="Ohm R."/>
            <person name="Pangilinan J."/>
            <person name="Park H.-J."/>
            <person name="Ramirez L."/>
            <person name="Alfaro M."/>
            <person name="Sun H."/>
            <person name="Tritt A."/>
            <person name="Yoshinaga Y."/>
            <person name="Zwiers L.-H."/>
            <person name="Turgeon B."/>
            <person name="Goodwin S."/>
            <person name="Spatafora J."/>
            <person name="Crous P."/>
            <person name="Grigoriev I."/>
        </authorList>
    </citation>
    <scope>NUCLEOTIDE SEQUENCE</scope>
    <source>
        <strain evidence="3">CBS 115976</strain>
    </source>
</reference>
<sequence length="217" mass="23047">MQDEGNKPDLVVSAIRDAPQKVQVLPDDAPSPSSSLSVSIKPFASPTNTPGSNPITSNSNNPPAGPPIMGASKESSEKQNVAIGVGLGGGAFALIALFGIWYCLKQRKAKAAARMPRENMESPSIRGIEMEGGSTTEFEKSPKSKGKSPSIYEVEDTDAGPLEIDSESVVEVSAIKSPIEMSPDVEWMIPVELDGSPVVPRRTIDEFTEKKSPPREA</sequence>
<dbReference type="Proteomes" id="UP000799302">
    <property type="component" value="Unassembled WGS sequence"/>
</dbReference>
<evidence type="ECO:0000313" key="3">
    <source>
        <dbReference type="EMBL" id="KAF2669031.1"/>
    </source>
</evidence>
<keyword evidence="2" id="KW-0812">Transmembrane</keyword>
<dbReference type="EMBL" id="MU004235">
    <property type="protein sequence ID" value="KAF2669031.1"/>
    <property type="molecule type" value="Genomic_DNA"/>
</dbReference>
<organism evidence="3 4">
    <name type="scientific">Microthyrium microscopicum</name>
    <dbReference type="NCBI Taxonomy" id="703497"/>
    <lineage>
        <taxon>Eukaryota</taxon>
        <taxon>Fungi</taxon>
        <taxon>Dikarya</taxon>
        <taxon>Ascomycota</taxon>
        <taxon>Pezizomycotina</taxon>
        <taxon>Dothideomycetes</taxon>
        <taxon>Dothideomycetes incertae sedis</taxon>
        <taxon>Microthyriales</taxon>
        <taxon>Microthyriaceae</taxon>
        <taxon>Microthyrium</taxon>
    </lineage>
</organism>